<sequence length="104" mass="10826">MPLQHLTPVLIVVPSSANDESVNATHSSNNNKYSNDVNHGATSPADLCQAVDVSTSVSPYTLPVILSSPQPYVPCLPLQSDTTAATTTAQTSPPAAFVAHNINN</sequence>
<reference evidence="3" key="2">
    <citation type="submission" date="2014-07" db="EMBL/GenBank/DDBJ databases">
        <authorList>
            <person name="Hull J."/>
        </authorList>
    </citation>
    <scope>NUCLEOTIDE SEQUENCE</scope>
</reference>
<dbReference type="EMBL" id="GBHO01019623">
    <property type="protein sequence ID" value="JAG23981.1"/>
    <property type="molecule type" value="Transcribed_RNA"/>
</dbReference>
<reference evidence="3" key="1">
    <citation type="journal article" date="2014" name="PLoS ONE">
        <title>Transcriptome-Based Identification of ABC Transporters in the Western Tarnished Plant Bug Lygus hesperus.</title>
        <authorList>
            <person name="Hull J.J."/>
            <person name="Chaney K."/>
            <person name="Geib S.M."/>
            <person name="Fabrick J.A."/>
            <person name="Brent C.S."/>
            <person name="Walsh D."/>
            <person name="Lavine L.C."/>
        </authorList>
    </citation>
    <scope>NUCLEOTIDE SEQUENCE</scope>
</reference>
<gene>
    <name evidence="3" type="ORF">CM83_34027</name>
    <name evidence="2" type="ORF">CM83_34033</name>
</gene>
<evidence type="ECO:0000256" key="1">
    <source>
        <dbReference type="SAM" id="MobiDB-lite"/>
    </source>
</evidence>
<accession>A0A0A9XX66</accession>
<dbReference type="AlphaFoldDB" id="A0A0A9XX66"/>
<proteinExistence type="predicted"/>
<evidence type="ECO:0000313" key="3">
    <source>
        <dbReference type="EMBL" id="JAG23981.1"/>
    </source>
</evidence>
<protein>
    <submittedName>
        <fullName evidence="3">Uncharacterized protein</fullName>
    </submittedName>
</protein>
<organism evidence="3">
    <name type="scientific">Lygus hesperus</name>
    <name type="common">Western plant bug</name>
    <dbReference type="NCBI Taxonomy" id="30085"/>
    <lineage>
        <taxon>Eukaryota</taxon>
        <taxon>Metazoa</taxon>
        <taxon>Ecdysozoa</taxon>
        <taxon>Arthropoda</taxon>
        <taxon>Hexapoda</taxon>
        <taxon>Insecta</taxon>
        <taxon>Pterygota</taxon>
        <taxon>Neoptera</taxon>
        <taxon>Paraneoptera</taxon>
        <taxon>Hemiptera</taxon>
        <taxon>Heteroptera</taxon>
        <taxon>Panheteroptera</taxon>
        <taxon>Cimicomorpha</taxon>
        <taxon>Miridae</taxon>
        <taxon>Mirini</taxon>
        <taxon>Lygus</taxon>
    </lineage>
</organism>
<evidence type="ECO:0000313" key="2">
    <source>
        <dbReference type="EMBL" id="JAG02411.1"/>
    </source>
</evidence>
<name>A0A0A9XX66_LYGHE</name>
<dbReference type="EMBL" id="GBHO01041193">
    <property type="protein sequence ID" value="JAG02411.1"/>
    <property type="molecule type" value="Transcribed_RNA"/>
</dbReference>
<feature type="region of interest" description="Disordered" evidence="1">
    <location>
        <begin position="17"/>
        <end position="41"/>
    </location>
</feature>